<dbReference type="PROSITE" id="PS51469">
    <property type="entry name" value="SUN"/>
    <property type="match status" value="1"/>
</dbReference>
<dbReference type="PANTHER" id="PTHR12911:SF8">
    <property type="entry name" value="KLAROID PROTEIN-RELATED"/>
    <property type="match status" value="1"/>
</dbReference>
<keyword evidence="5" id="KW-0175">Coiled coil</keyword>
<feature type="coiled-coil region" evidence="5">
    <location>
        <begin position="935"/>
        <end position="974"/>
    </location>
</feature>
<evidence type="ECO:0000313" key="9">
    <source>
        <dbReference type="Proteomes" id="UP000243876"/>
    </source>
</evidence>
<evidence type="ECO:0000256" key="4">
    <source>
        <dbReference type="ARBA" id="ARBA00023136"/>
    </source>
</evidence>
<name>A0A0D6ESM3_SPOSA</name>
<feature type="compositionally biased region" description="Low complexity" evidence="6">
    <location>
        <begin position="306"/>
        <end position="319"/>
    </location>
</feature>
<reference evidence="9" key="1">
    <citation type="submission" date="2015-02" db="EMBL/GenBank/DDBJ databases">
        <authorList>
            <person name="Gon?alves P."/>
        </authorList>
    </citation>
    <scope>NUCLEOTIDE SEQUENCE [LARGE SCALE GENOMIC DNA]</scope>
</reference>
<evidence type="ECO:0000256" key="1">
    <source>
        <dbReference type="ARBA" id="ARBA00004370"/>
    </source>
</evidence>
<feature type="compositionally biased region" description="Basic and acidic residues" evidence="6">
    <location>
        <begin position="154"/>
        <end position="171"/>
    </location>
</feature>
<evidence type="ECO:0000256" key="5">
    <source>
        <dbReference type="SAM" id="Coils"/>
    </source>
</evidence>
<proteinExistence type="predicted"/>
<dbReference type="Gene3D" id="2.60.120.260">
    <property type="entry name" value="Galactose-binding domain-like"/>
    <property type="match status" value="1"/>
</dbReference>
<feature type="compositionally biased region" description="Polar residues" evidence="6">
    <location>
        <begin position="986"/>
        <end position="995"/>
    </location>
</feature>
<feature type="compositionally biased region" description="Low complexity" evidence="6">
    <location>
        <begin position="57"/>
        <end position="78"/>
    </location>
</feature>
<dbReference type="Pfam" id="PF07738">
    <property type="entry name" value="Sad1_UNC"/>
    <property type="match status" value="2"/>
</dbReference>
<feature type="region of interest" description="Disordered" evidence="6">
    <location>
        <begin position="984"/>
        <end position="1005"/>
    </location>
</feature>
<keyword evidence="3" id="KW-1133">Transmembrane helix</keyword>
<feature type="region of interest" description="Disordered" evidence="6">
    <location>
        <begin position="534"/>
        <end position="614"/>
    </location>
</feature>
<keyword evidence="9" id="KW-1185">Reference proteome</keyword>
<feature type="compositionally biased region" description="Polar residues" evidence="6">
    <location>
        <begin position="113"/>
        <end position="126"/>
    </location>
</feature>
<evidence type="ECO:0000313" key="8">
    <source>
        <dbReference type="EMBL" id="CEQ42959.1"/>
    </source>
</evidence>
<gene>
    <name evidence="8" type="primary">SPOSA6832_04832</name>
</gene>
<keyword evidence="4" id="KW-0472">Membrane</keyword>
<feature type="compositionally biased region" description="Basic residues" evidence="6">
    <location>
        <begin position="336"/>
        <end position="348"/>
    </location>
</feature>
<accession>A0A0D6ESM3</accession>
<dbReference type="PANTHER" id="PTHR12911">
    <property type="entry name" value="SAD1/UNC-84-LIKE PROTEIN-RELATED"/>
    <property type="match status" value="1"/>
</dbReference>
<feature type="region of interest" description="Disordered" evidence="6">
    <location>
        <begin position="143"/>
        <end position="264"/>
    </location>
</feature>
<feature type="region of interest" description="Disordered" evidence="6">
    <location>
        <begin position="1"/>
        <end position="126"/>
    </location>
</feature>
<evidence type="ECO:0000259" key="7">
    <source>
        <dbReference type="PROSITE" id="PS51469"/>
    </source>
</evidence>
<dbReference type="OrthoDB" id="342281at2759"/>
<protein>
    <submittedName>
        <fullName evidence="8">SPOSA6832_04832-mRNA-1:cds</fullName>
    </submittedName>
</protein>
<feature type="compositionally biased region" description="Basic residues" evidence="6">
    <location>
        <begin position="373"/>
        <end position="383"/>
    </location>
</feature>
<comment type="subcellular location">
    <subcellularLocation>
        <location evidence="1">Membrane</location>
    </subcellularLocation>
</comment>
<feature type="compositionally biased region" description="Low complexity" evidence="6">
    <location>
        <begin position="449"/>
        <end position="461"/>
    </location>
</feature>
<feature type="domain" description="SUN" evidence="7">
    <location>
        <begin position="1042"/>
        <end position="1256"/>
    </location>
</feature>
<evidence type="ECO:0000256" key="2">
    <source>
        <dbReference type="ARBA" id="ARBA00022692"/>
    </source>
</evidence>
<evidence type="ECO:0000256" key="3">
    <source>
        <dbReference type="ARBA" id="ARBA00022989"/>
    </source>
</evidence>
<dbReference type="GO" id="GO:0034993">
    <property type="term" value="C:meiotic nuclear membrane microtubule tethering complex"/>
    <property type="evidence" value="ECO:0007669"/>
    <property type="project" value="TreeGrafter"/>
</dbReference>
<dbReference type="Proteomes" id="UP000243876">
    <property type="component" value="Unassembled WGS sequence"/>
</dbReference>
<feature type="region of interest" description="Disordered" evidence="6">
    <location>
        <begin position="288"/>
        <end position="490"/>
    </location>
</feature>
<dbReference type="EMBL" id="CENE01000041">
    <property type="protein sequence ID" value="CEQ42959.1"/>
    <property type="molecule type" value="Genomic_DNA"/>
</dbReference>
<sequence>MSRPPNSAPSHGRSVSIDSTSADPHRRASAHSLGISYAYGAPASPRTAATALDPRARASPGRARSVASASAHGEANGAGEDEEGGPAETGRAAEPASVRYGRIAQRKKDTGNGFPQQSRTPAQSALLGLNNTSVNIATAFKAATRGQGGFLVGGRREDFPPLEERNENGARDEEEDEEYDARENTISKQATGPGSAGKKRKVSLFRDSQRITSLTEIIRQKNAPKDPSFRHRAGETSSSEEYSEDVDAAGRQQKKRAKVRSDDDGLAGRCFACFSRDRFAYPTRCLSIDDPAAANATRKPRRSAKPTDPSYQPSSDPSYHAGNTSTSESEAGSYTTHRRRRSKGKGKGKASVGGGGASEAIPRGIRDGEVWFGKKRKGRKGGRKSNESVEPGGEGAEDEEGDDQRDEDDDEEDLGGIGEMDHSTFGNGQDEDDGEQTPPAASYFLRLKSPSPVTSSSTSQQHPPPQQGYGFSPHSPFRFGGPSTAGTDPAFAAFDRSLQSNSNSNSLSIDDASLRNSSYDYSEEERIVQALEAQRKKPGLNPLPPQTPAGATPFPKTGAYPLTPNSPVNGLLRHRGGAGGPNRMPAPPSMLGQASSSAQREQDDQGGAHGEYGRKCGKALRPVIGLAGRLWRKAQDPLLDWGKIARAVLAALALLVLLLAVLYTYVPPAVPADSLTDLISRLSVLESAVGRLSSTSDSERQQQSQDRITVSRLLEQLSTLESTFNTEHERARKEVERVSAGRTQDAAEFDKVVKGVRGELDSLVHRVQDLSDAQHTDAAEVHKLQQGVEAVEKEIGSLGGQLAKVTKDIQSSVDADRITQLALAAIEKKLPGKMAVSMDSSGRLAIEPAFWTVLKDAFADKREVERTVDAKVRAFGNSKGTGLFGSKDSKEPVVAKPPSWDDFLAANEVTLKNWIASDLSSRSGSDAFVSKKTFLDLLHRELKTLKRDFETKANENYEQMGQELLSKVAKQEEMRRKDASLASHLNPFQRQQHSATPDGPVTIKSSDGQNVTAVISSLVDSALLRYSKDVLARPDYALYTSGGRVIRSLTSPTYEPHPLGRGRAVLAWLTGTSAPRGRPPVTALHPDTAPGSCWPFEGPHGQLGVQLSRRVVPSDITIEHISPDVALDGDVSSAPKDFEVWGVVEGQEHVEKLALYRQQQLDAKRAARTNGASSVEDDLNWLDDEPASLPPTANHLLLAVGAYDTSAPSPVQTFPVTHMARQLGIPVNIVVVKVLSNHGESAYTCLYRVRVSGTTEAQVAAAALGGSEHS</sequence>
<dbReference type="InterPro" id="IPR045119">
    <property type="entry name" value="SUN1-5"/>
</dbReference>
<evidence type="ECO:0000256" key="6">
    <source>
        <dbReference type="SAM" id="MobiDB-lite"/>
    </source>
</evidence>
<organism evidence="8 9">
    <name type="scientific">Sporidiobolus salmonicolor</name>
    <name type="common">Yeast-like fungus</name>
    <name type="synonym">Sporobolomyces salmonicolor</name>
    <dbReference type="NCBI Taxonomy" id="5005"/>
    <lineage>
        <taxon>Eukaryota</taxon>
        <taxon>Fungi</taxon>
        <taxon>Dikarya</taxon>
        <taxon>Basidiomycota</taxon>
        <taxon>Pucciniomycotina</taxon>
        <taxon>Microbotryomycetes</taxon>
        <taxon>Sporidiobolales</taxon>
        <taxon>Sporidiobolaceae</taxon>
        <taxon>Sporobolomyces</taxon>
    </lineage>
</organism>
<keyword evidence="2" id="KW-0812">Transmembrane</keyword>
<feature type="compositionally biased region" description="Acidic residues" evidence="6">
    <location>
        <begin position="395"/>
        <end position="414"/>
    </location>
</feature>
<feature type="compositionally biased region" description="Polar residues" evidence="6">
    <location>
        <begin position="321"/>
        <end position="335"/>
    </location>
</feature>
<feature type="compositionally biased region" description="Basic and acidic residues" evidence="6">
    <location>
        <begin position="223"/>
        <end position="234"/>
    </location>
</feature>
<dbReference type="GO" id="GO:0043495">
    <property type="term" value="F:protein-membrane adaptor activity"/>
    <property type="evidence" value="ECO:0007669"/>
    <property type="project" value="TreeGrafter"/>
</dbReference>
<dbReference type="AlphaFoldDB" id="A0A0D6ESM3"/>
<dbReference type="InterPro" id="IPR012919">
    <property type="entry name" value="SUN_dom"/>
</dbReference>